<sequence>IVSIADRGLKQNITVTGWYMKKFVDDNAMNLTIIPSIHHPDKQSIFFEIVAFDRAMMINYQFFDYQDKLIGSHSSGVLRNAISIPDITLPRYTRRVSIEFYGSRADPMCFSYIYAGLYVYSPLATLTRVCNKAASILQYLSLINFVTIPIIFGIMSFVSDFSFPPPIRFLCRTPSHKVLMCIIITLGSFILNQAWNLINSQSSIFHDWLPRAAKIVDLPSLVITYARSLPFLIVNSFAAVPTFIAYFTVLVYFVTRYITFRPCTMCEIEFLEVQDIEEEYVNKLIKSRKKKETKGNDHNSTFGLVWLILTVKIWQVEFFPLVKYVTRPEFMMMCIRKLFGVHKHVRIPFAIKTSLTLL</sequence>
<keyword evidence="1" id="KW-0812">Transmembrane</keyword>
<organism evidence="2 3">
    <name type="scientific">Rhizopus stolonifer</name>
    <name type="common">Rhizopus nigricans</name>
    <dbReference type="NCBI Taxonomy" id="4846"/>
    <lineage>
        <taxon>Eukaryota</taxon>
        <taxon>Fungi</taxon>
        <taxon>Fungi incertae sedis</taxon>
        <taxon>Mucoromycota</taxon>
        <taxon>Mucoromycotina</taxon>
        <taxon>Mucoromycetes</taxon>
        <taxon>Mucorales</taxon>
        <taxon>Mucorineae</taxon>
        <taxon>Rhizopodaceae</taxon>
        <taxon>Rhizopus</taxon>
    </lineage>
</organism>
<dbReference type="AlphaFoldDB" id="A0A367IW93"/>
<keyword evidence="1" id="KW-0472">Membrane</keyword>
<protein>
    <submittedName>
        <fullName evidence="2">Uncharacterized protein</fullName>
    </submittedName>
</protein>
<accession>A0A367IW93</accession>
<evidence type="ECO:0000256" key="1">
    <source>
        <dbReference type="SAM" id="Phobius"/>
    </source>
</evidence>
<evidence type="ECO:0000313" key="3">
    <source>
        <dbReference type="Proteomes" id="UP000253551"/>
    </source>
</evidence>
<dbReference type="Proteomes" id="UP000253551">
    <property type="component" value="Unassembled WGS sequence"/>
</dbReference>
<dbReference type="OrthoDB" id="2376984at2759"/>
<feature type="transmembrane region" description="Helical" evidence="1">
    <location>
        <begin position="229"/>
        <end position="255"/>
    </location>
</feature>
<evidence type="ECO:0000313" key="2">
    <source>
        <dbReference type="EMBL" id="RCH81970.1"/>
    </source>
</evidence>
<feature type="transmembrane region" description="Helical" evidence="1">
    <location>
        <begin position="136"/>
        <end position="158"/>
    </location>
</feature>
<feature type="non-terminal residue" evidence="2">
    <location>
        <position position="358"/>
    </location>
</feature>
<gene>
    <name evidence="2" type="ORF">CU098_005668</name>
</gene>
<dbReference type="EMBL" id="PJQM01005287">
    <property type="protein sequence ID" value="RCH81970.1"/>
    <property type="molecule type" value="Genomic_DNA"/>
</dbReference>
<feature type="non-terminal residue" evidence="2">
    <location>
        <position position="1"/>
    </location>
</feature>
<proteinExistence type="predicted"/>
<comment type="caution">
    <text evidence="2">The sequence shown here is derived from an EMBL/GenBank/DDBJ whole genome shotgun (WGS) entry which is preliminary data.</text>
</comment>
<reference evidence="2 3" key="1">
    <citation type="journal article" date="2018" name="G3 (Bethesda)">
        <title>Phylogenetic and Phylogenomic Definition of Rhizopus Species.</title>
        <authorList>
            <person name="Gryganskyi A.P."/>
            <person name="Golan J."/>
            <person name="Dolatabadi S."/>
            <person name="Mondo S."/>
            <person name="Robb S."/>
            <person name="Idnurm A."/>
            <person name="Muszewska A."/>
            <person name="Steczkiewicz K."/>
            <person name="Masonjones S."/>
            <person name="Liao H.L."/>
            <person name="Gajdeczka M.T."/>
            <person name="Anike F."/>
            <person name="Vuek A."/>
            <person name="Anishchenko I.M."/>
            <person name="Voigt K."/>
            <person name="de Hoog G.S."/>
            <person name="Smith M.E."/>
            <person name="Heitman J."/>
            <person name="Vilgalys R."/>
            <person name="Stajich J.E."/>
        </authorList>
    </citation>
    <scope>NUCLEOTIDE SEQUENCE [LARGE SCALE GENOMIC DNA]</scope>
    <source>
        <strain evidence="2 3">LSU 92-RS-03</strain>
    </source>
</reference>
<dbReference type="STRING" id="4846.A0A367IW93"/>
<keyword evidence="1" id="KW-1133">Transmembrane helix</keyword>
<keyword evidence="3" id="KW-1185">Reference proteome</keyword>
<name>A0A367IW93_RHIST</name>
<feature type="transmembrane region" description="Helical" evidence="1">
    <location>
        <begin position="178"/>
        <end position="198"/>
    </location>
</feature>